<evidence type="ECO:0000256" key="7">
    <source>
        <dbReference type="ARBA" id="ARBA00023136"/>
    </source>
</evidence>
<dbReference type="Pfam" id="PF01545">
    <property type="entry name" value="Cation_efflux"/>
    <property type="match status" value="1"/>
</dbReference>
<keyword evidence="6" id="KW-0406">Ion transport</keyword>
<dbReference type="NCBIfam" id="TIGR01297">
    <property type="entry name" value="CDF"/>
    <property type="match status" value="1"/>
</dbReference>
<gene>
    <name evidence="10" type="ORF">CPC735_071090</name>
</gene>
<keyword evidence="5" id="KW-1133">Transmembrane helix</keyword>
<evidence type="ECO:0000256" key="6">
    <source>
        <dbReference type="ARBA" id="ARBA00023065"/>
    </source>
</evidence>
<evidence type="ECO:0000256" key="8">
    <source>
        <dbReference type="SAM" id="MobiDB-lite"/>
    </source>
</evidence>
<accession>C5P169</accession>
<dbReference type="PANTHER" id="PTHR43840:SF15">
    <property type="entry name" value="MITOCHONDRIAL METAL TRANSPORTER 1-RELATED"/>
    <property type="match status" value="1"/>
</dbReference>
<dbReference type="GO" id="GO:0016020">
    <property type="term" value="C:membrane"/>
    <property type="evidence" value="ECO:0007669"/>
    <property type="project" value="UniProtKB-SubCell"/>
</dbReference>
<dbReference type="HOGENOM" id="CLU_013430_12_1_1"/>
<comment type="subcellular location">
    <subcellularLocation>
        <location evidence="1">Membrane</location>
        <topology evidence="1">Multi-pass membrane protein</topology>
    </subcellularLocation>
</comment>
<dbReference type="GO" id="GO:0098771">
    <property type="term" value="P:inorganic ion homeostasis"/>
    <property type="evidence" value="ECO:0007669"/>
    <property type="project" value="UniProtKB-ARBA"/>
</dbReference>
<dbReference type="SUPFAM" id="SSF161111">
    <property type="entry name" value="Cation efflux protein transmembrane domain-like"/>
    <property type="match status" value="1"/>
</dbReference>
<evidence type="ECO:0000256" key="3">
    <source>
        <dbReference type="ARBA" id="ARBA00022448"/>
    </source>
</evidence>
<evidence type="ECO:0000256" key="4">
    <source>
        <dbReference type="ARBA" id="ARBA00022692"/>
    </source>
</evidence>
<evidence type="ECO:0000259" key="9">
    <source>
        <dbReference type="Pfam" id="PF01545"/>
    </source>
</evidence>
<dbReference type="InterPro" id="IPR050291">
    <property type="entry name" value="CDF_Transporter"/>
</dbReference>
<dbReference type="GO" id="GO:0005739">
    <property type="term" value="C:mitochondrion"/>
    <property type="evidence" value="ECO:0007669"/>
    <property type="project" value="UniProtKB-ARBA"/>
</dbReference>
<keyword evidence="3" id="KW-0813">Transport</keyword>
<dbReference type="GO" id="GO:0030003">
    <property type="term" value="P:intracellular monoatomic cation homeostasis"/>
    <property type="evidence" value="ECO:0007669"/>
    <property type="project" value="UniProtKB-ARBA"/>
</dbReference>
<dbReference type="VEuPathDB" id="FungiDB:CPC735_071090"/>
<dbReference type="InterPro" id="IPR002524">
    <property type="entry name" value="Cation_efflux"/>
</dbReference>
<dbReference type="InterPro" id="IPR058533">
    <property type="entry name" value="Cation_efflux_TM"/>
</dbReference>
<dbReference type="Gene3D" id="1.20.1510.10">
    <property type="entry name" value="Cation efflux protein transmembrane domain"/>
    <property type="match status" value="1"/>
</dbReference>
<organism evidence="10 11">
    <name type="scientific">Coccidioides posadasii (strain C735)</name>
    <name type="common">Valley fever fungus</name>
    <dbReference type="NCBI Taxonomy" id="222929"/>
    <lineage>
        <taxon>Eukaryota</taxon>
        <taxon>Fungi</taxon>
        <taxon>Dikarya</taxon>
        <taxon>Ascomycota</taxon>
        <taxon>Pezizomycotina</taxon>
        <taxon>Eurotiomycetes</taxon>
        <taxon>Eurotiomycetidae</taxon>
        <taxon>Onygenales</taxon>
        <taxon>Onygenaceae</taxon>
        <taxon>Coccidioides</taxon>
    </lineage>
</organism>
<dbReference type="EMBL" id="ACFW01000009">
    <property type="protein sequence ID" value="EER29427.1"/>
    <property type="molecule type" value="Genomic_DNA"/>
</dbReference>
<feature type="domain" description="Cation efflux protein transmembrane" evidence="9">
    <location>
        <begin position="139"/>
        <end position="359"/>
    </location>
</feature>
<dbReference type="InterPro" id="IPR027469">
    <property type="entry name" value="Cation_efflux_TMD_sf"/>
</dbReference>
<keyword evidence="4" id="KW-0812">Transmembrane</keyword>
<feature type="compositionally biased region" description="Polar residues" evidence="8">
    <location>
        <begin position="482"/>
        <end position="498"/>
    </location>
</feature>
<evidence type="ECO:0000313" key="11">
    <source>
        <dbReference type="Proteomes" id="UP000009084"/>
    </source>
</evidence>
<evidence type="ECO:0000256" key="2">
    <source>
        <dbReference type="ARBA" id="ARBA00008873"/>
    </source>
</evidence>
<evidence type="ECO:0000256" key="5">
    <source>
        <dbReference type="ARBA" id="ARBA00022989"/>
    </source>
</evidence>
<evidence type="ECO:0000256" key="1">
    <source>
        <dbReference type="ARBA" id="ARBA00004141"/>
    </source>
</evidence>
<keyword evidence="7" id="KW-0472">Membrane</keyword>
<reference evidence="10 11" key="1">
    <citation type="journal article" date="2009" name="Genome Res.">
        <title>Comparative genomic analyses of the human fungal pathogens Coccidioides and their relatives.</title>
        <authorList>
            <person name="Sharpton T.J."/>
            <person name="Stajich J.E."/>
            <person name="Rounsley S.D."/>
            <person name="Gardner M.J."/>
            <person name="Wortman J.R."/>
            <person name="Jordar V.S."/>
            <person name="Maiti R."/>
            <person name="Kodira C.D."/>
            <person name="Neafsey D.E."/>
            <person name="Zeng Q."/>
            <person name="Hung C.-Y."/>
            <person name="McMahan C."/>
            <person name="Muszewska A."/>
            <person name="Grynberg M."/>
            <person name="Mandel M.A."/>
            <person name="Kellner E.M."/>
            <person name="Barker B.M."/>
            <person name="Galgiani J.N."/>
            <person name="Orbach M.J."/>
            <person name="Kirkland T.N."/>
            <person name="Cole G.T."/>
            <person name="Henn M.R."/>
            <person name="Birren B.W."/>
            <person name="Taylor J.W."/>
        </authorList>
    </citation>
    <scope>NUCLEOTIDE SEQUENCE [LARGE SCALE GENOMIC DNA]</scope>
    <source>
        <strain evidence="11">C735</strain>
    </source>
</reference>
<dbReference type="KEGG" id="cpw:9697066"/>
<dbReference type="AlphaFoldDB" id="C5P169"/>
<dbReference type="FunFam" id="3.30.70.1350:FF:000010">
    <property type="entry name" value="Cation efflux family protein, putative"/>
    <property type="match status" value="1"/>
</dbReference>
<dbReference type="FunFam" id="1.20.1510.10:FF:000013">
    <property type="entry name" value="Cation efflux family protein"/>
    <property type="match status" value="1"/>
</dbReference>
<dbReference type="InterPro" id="IPR036837">
    <property type="entry name" value="Cation_efflux_CTD_sf"/>
</dbReference>
<protein>
    <submittedName>
        <fullName evidence="10">Cation efflux family protein</fullName>
    </submittedName>
</protein>
<comment type="caution">
    <text evidence="10">The sequence shown here is derived from an EMBL/GenBank/DDBJ whole genome shotgun (WGS) entry which is preliminary data.</text>
</comment>
<comment type="similarity">
    <text evidence="2">Belongs to the cation diffusion facilitator (CDF) transporter (TC 2.A.4) family. SLC30A subfamily.</text>
</comment>
<dbReference type="OrthoDB" id="435980at2759"/>
<dbReference type="Gene3D" id="3.30.70.1350">
    <property type="entry name" value="Cation efflux protein, cytoplasmic domain"/>
    <property type="match status" value="1"/>
</dbReference>
<name>C5P169_COCP7</name>
<dbReference type="Proteomes" id="UP000009084">
    <property type="component" value="Unassembled WGS sequence"/>
</dbReference>
<sequence>MPLTQLSTRARSGTVRLSLLICRRPHERTVPPTNEIAERRCSSIQQRVFQTSAKGISSQPFRAHAHGQKPATLLSHPLISTDRPSRPFLLAPLVAMSSHQVRNHGSHGHHHHHHHHHHHDTTYLVSKNRSDPGVRITRIGLLANLAMAIGKGVGGYMFHSQALVADAYHSLTDLVSDFMTLATVTWSLKPPSSKFPTGYGKVETLGALGVSSLLLCGGFFMGLNAAEVLLVQAFPDIADMAAHWGLLGHGHSHGHSHSHGPAIGPNINAAWLAAGSIVIKEWLYHATMKIAIQRKSSVLASNAIHHRVDSLTSIVALLTIGGAHVFTDASWLDPVGGLLISLMVIRAGWGNSKTSLLELADVGVDEDMIDSVRKSAMKALATASSGSEVEIRDIQGIKSGPNYLMDIEMAVPETWSVGHTRHIEELVRQRVGARVKSVKRLKIRFTPNNQKEVTFAEEFIAPDISPRSSPEPEIEHSGAETAINSNPKLQQNGIRKRG</sequence>
<feature type="region of interest" description="Disordered" evidence="8">
    <location>
        <begin position="461"/>
        <end position="498"/>
    </location>
</feature>
<dbReference type="GO" id="GO:0008324">
    <property type="term" value="F:monoatomic cation transmembrane transporter activity"/>
    <property type="evidence" value="ECO:0007669"/>
    <property type="project" value="InterPro"/>
</dbReference>
<dbReference type="PANTHER" id="PTHR43840">
    <property type="entry name" value="MITOCHONDRIAL METAL TRANSPORTER 1-RELATED"/>
    <property type="match status" value="1"/>
</dbReference>
<evidence type="ECO:0000313" key="10">
    <source>
        <dbReference type="EMBL" id="EER29427.1"/>
    </source>
</evidence>
<proteinExistence type="inferred from homology"/>